<evidence type="ECO:0000256" key="6">
    <source>
        <dbReference type="ARBA" id="ARBA00022806"/>
    </source>
</evidence>
<dbReference type="SUPFAM" id="SSF52540">
    <property type="entry name" value="P-loop containing nucleoside triphosphate hydrolases"/>
    <property type="match status" value="1"/>
</dbReference>
<keyword evidence="3 15" id="KW-0547">Nucleotide-binding</keyword>
<feature type="region of interest" description="Nuclease activity, interacts with RecD and RecA" evidence="15">
    <location>
        <begin position="919"/>
        <end position="1194"/>
    </location>
</feature>
<feature type="binding site" evidence="15">
    <location>
        <position position="969"/>
    </location>
    <ligand>
        <name>Mg(2+)</name>
        <dbReference type="ChEBI" id="CHEBI:18420"/>
    </ligand>
</feature>
<accession>A0A2W4QM83</accession>
<comment type="catalytic activity">
    <reaction evidence="15">
        <text>Exonucleolytic cleavage (in the presence of ATP) in either 5'- to 3'- or 3'- to 5'-direction to yield 5'-phosphooligonucleotides.</text>
        <dbReference type="EC" id="3.1.11.5"/>
    </reaction>
</comment>
<dbReference type="Gene3D" id="3.90.320.10">
    <property type="match status" value="1"/>
</dbReference>
<feature type="region of interest" description="DNA-binding and helicase activity, interacts with RecC" evidence="15">
    <location>
        <begin position="1"/>
        <end position="863"/>
    </location>
</feature>
<dbReference type="Gene3D" id="3.40.50.300">
    <property type="entry name" value="P-loop containing nucleotide triphosphate hydrolases"/>
    <property type="match status" value="2"/>
</dbReference>
<dbReference type="HAMAP" id="MF_01485">
    <property type="entry name" value="RecB"/>
    <property type="match status" value="1"/>
</dbReference>
<evidence type="ECO:0000256" key="11">
    <source>
        <dbReference type="ARBA" id="ARBA00023204"/>
    </source>
</evidence>
<name>A0A2W4QM83_9GAMM</name>
<dbReference type="InterPro" id="IPR038726">
    <property type="entry name" value="PDDEXK_AddAB-type"/>
</dbReference>
<evidence type="ECO:0000259" key="18">
    <source>
        <dbReference type="PROSITE" id="PS51217"/>
    </source>
</evidence>
<evidence type="ECO:0000256" key="13">
    <source>
        <dbReference type="ARBA" id="ARBA00034617"/>
    </source>
</evidence>
<comment type="miscellaneous">
    <text evidence="15">In the RecBCD complex, RecB has a slow 3'-5' helicase, an exonuclease activity and loads RecA onto ssDNA, RecD has a fast 5'-3' helicase activity, while RecC stimulates the ATPase and processivity of the RecB helicase and contributes to recognition of the Chi site.</text>
</comment>
<keyword evidence="8 15" id="KW-0067">ATP-binding</keyword>
<keyword evidence="5 15" id="KW-0378">Hydrolase</keyword>
<evidence type="ECO:0000256" key="14">
    <source>
        <dbReference type="ARBA" id="ARBA00048988"/>
    </source>
</evidence>
<protein>
    <recommendedName>
        <fullName evidence="15">RecBCD enzyme subunit RecB</fullName>
        <ecNumber evidence="15">3.1.11.5</ecNumber>
        <ecNumber evidence="15">5.6.2.4</ecNumber>
    </recommendedName>
    <alternativeName>
        <fullName evidence="15">DNA 3'-5' helicase subunit RecB</fullName>
    </alternativeName>
    <alternativeName>
        <fullName evidence="15">Exonuclease V subunit RecB</fullName>
        <shortName evidence="15">ExoV subunit RecB</shortName>
    </alternativeName>
    <alternativeName>
        <fullName evidence="15">Helicase/nuclease RecBCD subunit RecB</fullName>
    </alternativeName>
</protein>
<keyword evidence="6 15" id="KW-0347">Helicase</keyword>
<comment type="cofactor">
    <cofactor evidence="15">
        <name>Mg(2+)</name>
        <dbReference type="ChEBI" id="CHEBI:18420"/>
    </cofactor>
    <text evidence="15">Binds 1 Mg(2+) ion per subunit.</text>
</comment>
<dbReference type="EC" id="5.6.2.4" evidence="15"/>
<dbReference type="GO" id="GO:0000287">
    <property type="term" value="F:magnesium ion binding"/>
    <property type="evidence" value="ECO:0007669"/>
    <property type="project" value="UniProtKB-UniRule"/>
</dbReference>
<evidence type="ECO:0000256" key="10">
    <source>
        <dbReference type="ARBA" id="ARBA00023125"/>
    </source>
</evidence>
<dbReference type="InterPro" id="IPR000212">
    <property type="entry name" value="DNA_helicase_UvrD/REP"/>
</dbReference>
<evidence type="ECO:0000256" key="12">
    <source>
        <dbReference type="ARBA" id="ARBA00023235"/>
    </source>
</evidence>
<dbReference type="GO" id="GO:0005829">
    <property type="term" value="C:cytosol"/>
    <property type="evidence" value="ECO:0007669"/>
    <property type="project" value="TreeGrafter"/>
</dbReference>
<dbReference type="Pfam" id="PF13361">
    <property type="entry name" value="UvrD_C"/>
    <property type="match status" value="1"/>
</dbReference>
<dbReference type="Proteomes" id="UP000249396">
    <property type="component" value="Unassembled WGS sequence"/>
</dbReference>
<evidence type="ECO:0000256" key="3">
    <source>
        <dbReference type="ARBA" id="ARBA00022741"/>
    </source>
</evidence>
<feature type="domain" description="UvrD-like helicase ATP-binding" evidence="17">
    <location>
        <begin position="3"/>
        <end position="455"/>
    </location>
</feature>
<dbReference type="EC" id="3.1.11.5" evidence="15"/>
<evidence type="ECO:0000259" key="17">
    <source>
        <dbReference type="PROSITE" id="PS51198"/>
    </source>
</evidence>
<dbReference type="PROSITE" id="PS51217">
    <property type="entry name" value="UVRD_HELICASE_CTER"/>
    <property type="match status" value="1"/>
</dbReference>
<evidence type="ECO:0000313" key="19">
    <source>
        <dbReference type="EMBL" id="PZN73132.1"/>
    </source>
</evidence>
<evidence type="ECO:0000313" key="20">
    <source>
        <dbReference type="Proteomes" id="UP000249396"/>
    </source>
</evidence>
<dbReference type="Gene3D" id="1.10.486.10">
    <property type="entry name" value="PCRA, domain 4"/>
    <property type="match status" value="1"/>
</dbReference>
<dbReference type="CDD" id="cd22352">
    <property type="entry name" value="RecB_C-like"/>
    <property type="match status" value="1"/>
</dbReference>
<dbReference type="PANTHER" id="PTHR11070">
    <property type="entry name" value="UVRD / RECB / PCRA DNA HELICASE FAMILY MEMBER"/>
    <property type="match status" value="1"/>
</dbReference>
<feature type="binding site" evidence="15">
    <location>
        <position position="1100"/>
    </location>
    <ligand>
        <name>Mg(2+)</name>
        <dbReference type="ChEBI" id="CHEBI:18420"/>
    </ligand>
</feature>
<gene>
    <name evidence="15 19" type="primary">recB</name>
    <name evidence="19" type="ORF">DM484_23230</name>
</gene>
<organism evidence="19 20">
    <name type="scientific">Candidatus Methylumidiphilus alinenensis</name>
    <dbReference type="NCBI Taxonomy" id="2202197"/>
    <lineage>
        <taxon>Bacteria</taxon>
        <taxon>Pseudomonadati</taxon>
        <taxon>Pseudomonadota</taxon>
        <taxon>Gammaproteobacteria</taxon>
        <taxon>Methylococcales</taxon>
        <taxon>Candidatus Methylumidiphilus</taxon>
    </lineage>
</organism>
<evidence type="ECO:0000256" key="4">
    <source>
        <dbReference type="ARBA" id="ARBA00022763"/>
    </source>
</evidence>
<feature type="binding site" evidence="16">
    <location>
        <begin position="24"/>
        <end position="31"/>
    </location>
    <ligand>
        <name>ATP</name>
        <dbReference type="ChEBI" id="CHEBI:30616"/>
    </ligand>
</feature>
<dbReference type="GO" id="GO:0043138">
    <property type="term" value="F:3'-5' DNA helicase activity"/>
    <property type="evidence" value="ECO:0007669"/>
    <property type="project" value="UniProtKB-UniRule"/>
</dbReference>
<comment type="domain">
    <text evidence="15">The C-terminal domain has nuclease activity and interacts with RecD. It interacts with RecA, facilitating its loading onto ssDNA.</text>
</comment>
<dbReference type="InterPro" id="IPR011604">
    <property type="entry name" value="PDDEXK-like_dom_sf"/>
</dbReference>
<keyword evidence="4 15" id="KW-0227">DNA damage</keyword>
<dbReference type="InterPro" id="IPR011335">
    <property type="entry name" value="Restrct_endonuc-II-like"/>
</dbReference>
<dbReference type="GO" id="GO:0005524">
    <property type="term" value="F:ATP binding"/>
    <property type="evidence" value="ECO:0007669"/>
    <property type="project" value="UniProtKB-UniRule"/>
</dbReference>
<evidence type="ECO:0000256" key="16">
    <source>
        <dbReference type="PROSITE-ProRule" id="PRU00560"/>
    </source>
</evidence>
<dbReference type="PANTHER" id="PTHR11070:SF23">
    <property type="entry name" value="RECBCD ENZYME SUBUNIT RECB"/>
    <property type="match status" value="1"/>
</dbReference>
<dbReference type="InterPro" id="IPR014016">
    <property type="entry name" value="UvrD-like_ATP-bd"/>
</dbReference>
<keyword evidence="9 15" id="KW-0460">Magnesium</keyword>
<comment type="domain">
    <text evidence="15">The N-terminal DNA-binding domain is a ssDNA-dependent ATPase and has ATP-dependent 3'-5' helicase function. This domain interacts with RecC.</text>
</comment>
<dbReference type="EMBL" id="QJPH01000465">
    <property type="protein sequence ID" value="PZN73132.1"/>
    <property type="molecule type" value="Genomic_DNA"/>
</dbReference>
<dbReference type="InterPro" id="IPR014017">
    <property type="entry name" value="DNA_helicase_UvrD-like_C"/>
</dbReference>
<dbReference type="GO" id="GO:0000724">
    <property type="term" value="P:double-strand break repair via homologous recombination"/>
    <property type="evidence" value="ECO:0007669"/>
    <property type="project" value="UniProtKB-UniRule"/>
</dbReference>
<evidence type="ECO:0000256" key="5">
    <source>
        <dbReference type="ARBA" id="ARBA00022801"/>
    </source>
</evidence>
<comment type="catalytic activity">
    <reaction evidence="13 15">
        <text>Couples ATP hydrolysis with the unwinding of duplex DNA by translocating in the 3'-5' direction.</text>
        <dbReference type="EC" id="5.6.2.4"/>
    </reaction>
</comment>
<keyword evidence="12 15" id="KW-0413">Isomerase</keyword>
<keyword evidence="7 15" id="KW-0269">Exonuclease</keyword>
<dbReference type="GO" id="GO:0009338">
    <property type="term" value="C:exodeoxyribonuclease V complex"/>
    <property type="evidence" value="ECO:0007669"/>
    <property type="project" value="TreeGrafter"/>
</dbReference>
<dbReference type="Pfam" id="PF12705">
    <property type="entry name" value="PDDEXK_1"/>
    <property type="match status" value="1"/>
</dbReference>
<evidence type="ECO:0000256" key="7">
    <source>
        <dbReference type="ARBA" id="ARBA00022839"/>
    </source>
</evidence>
<evidence type="ECO:0000256" key="2">
    <source>
        <dbReference type="ARBA" id="ARBA00022723"/>
    </source>
</evidence>
<comment type="catalytic activity">
    <reaction evidence="14 15">
        <text>ATP + H2O = ADP + phosphate + H(+)</text>
        <dbReference type="Rhea" id="RHEA:13065"/>
        <dbReference type="ChEBI" id="CHEBI:15377"/>
        <dbReference type="ChEBI" id="CHEBI:15378"/>
        <dbReference type="ChEBI" id="CHEBI:30616"/>
        <dbReference type="ChEBI" id="CHEBI:43474"/>
        <dbReference type="ChEBI" id="CHEBI:456216"/>
        <dbReference type="EC" id="5.6.2.4"/>
    </reaction>
</comment>
<evidence type="ECO:0000256" key="15">
    <source>
        <dbReference type="HAMAP-Rule" id="MF_01485"/>
    </source>
</evidence>
<comment type="function">
    <text evidence="15">A helicase/nuclease that prepares dsDNA breaks (DSB) for recombinational DNA repair. Binds to DSBs and unwinds DNA via a highly rapid and processive ATP-dependent bidirectional helicase activity. Unwinds dsDNA until it encounters a Chi (crossover hotspot instigator) sequence from the 3' direction. Cuts ssDNA a few nucleotides 3' to the Chi site. The properties and activities of the enzyme are changed at Chi. The Chi-altered holoenzyme produces a long 3'-ssDNA overhang and facilitates RecA-binding to the ssDNA for homologous DNA recombination and repair. Holoenzyme degrades any linearized DNA that is unable to undergo homologous recombination. In the holoenzyme this subunit contributes ATPase, 3'-5' helicase, exonuclease activity and loads RecA onto ssDNA.</text>
</comment>
<keyword evidence="2 15" id="KW-0479">Metal-binding</keyword>
<keyword evidence="1 15" id="KW-0540">Nuclease</keyword>
<proteinExistence type="inferred from homology"/>
<comment type="caution">
    <text evidence="19">The sequence shown here is derived from an EMBL/GenBank/DDBJ whole genome shotgun (WGS) entry which is preliminary data.</text>
</comment>
<keyword evidence="11 15" id="KW-0234">DNA repair</keyword>
<evidence type="ECO:0000256" key="9">
    <source>
        <dbReference type="ARBA" id="ARBA00022842"/>
    </source>
</evidence>
<dbReference type="GO" id="GO:0008854">
    <property type="term" value="F:exodeoxyribonuclease V activity"/>
    <property type="evidence" value="ECO:0007669"/>
    <property type="project" value="UniProtKB-EC"/>
</dbReference>
<dbReference type="AlphaFoldDB" id="A0A2W4QM83"/>
<feature type="domain" description="UvrD-like helicase C-terminal" evidence="18">
    <location>
        <begin position="484"/>
        <end position="750"/>
    </location>
</feature>
<dbReference type="GO" id="GO:0016887">
    <property type="term" value="F:ATP hydrolysis activity"/>
    <property type="evidence" value="ECO:0007669"/>
    <property type="project" value="RHEA"/>
</dbReference>
<comment type="similarity">
    <text evidence="15">Belongs to the helicase family. UvrD subfamily.</text>
</comment>
<dbReference type="Gene3D" id="1.10.3170.10">
    <property type="entry name" value="Recbcd, chain B, domain 2"/>
    <property type="match status" value="1"/>
</dbReference>
<dbReference type="InterPro" id="IPR027417">
    <property type="entry name" value="P-loop_NTPase"/>
</dbReference>
<dbReference type="SUPFAM" id="SSF52980">
    <property type="entry name" value="Restriction endonuclease-like"/>
    <property type="match status" value="1"/>
</dbReference>
<dbReference type="InterPro" id="IPR004586">
    <property type="entry name" value="RecB"/>
</dbReference>
<reference evidence="19 20" key="1">
    <citation type="journal article" date="2018" name="Aquat. Microb. Ecol.">
        <title>Gammaproteobacterial methanotrophs dominate.</title>
        <authorList>
            <person name="Rissanen A.J."/>
            <person name="Saarenheimo J."/>
            <person name="Tiirola M."/>
            <person name="Peura S."/>
            <person name="Aalto S.L."/>
            <person name="Karvinen A."/>
            <person name="Nykanen H."/>
        </authorList>
    </citation>
    <scope>NUCLEOTIDE SEQUENCE [LARGE SCALE GENOMIC DNA]</scope>
    <source>
        <strain evidence="19">AMbin10</strain>
    </source>
</reference>
<feature type="active site" description="For nuclease activity" evidence="15">
    <location>
        <position position="1100"/>
    </location>
</feature>
<evidence type="ECO:0000256" key="1">
    <source>
        <dbReference type="ARBA" id="ARBA00022722"/>
    </source>
</evidence>
<sequence length="1194" mass="134329">MNAPVIQELDLFSAPLESISLIEASAGTGKTWTITGLYVRLIAEEGYRVEQVLVVTYTKAATAELRERIRRRLAEALAGMADGKPVDEFCRTLVERARVNDQQRVVMRRLQTAIRNFDEAAIFTIHGFCQRVLTESAFESGMAFETELAPDESGFIQEIVDDFWRRETADGSSLWTRYLADKGQTPDVWRQAVSPHLDKPYLEVTPIPECEDDELIEQSFLDAFDKVRANWLDCREEITGLLINAATDKTLKNNIYRPEALPLWFDDFDEYFTELDASLPTPEKLAKLRRQELEKGTAKGKPVPQHLFFTLCPDLVEAAEKLADIYQLKLIGELALLIEECNAELPRRKSTLGVMSYNDLLNRLAEALRSQQGNRLATVIRDRYPAALIDEFQDTDPVQYQIFRAVYATGKQPVFYVGDPKQAIYAFRGADVFSYLQARWQAANQYTLAVNHRSSPQLIEAVNALFLRSPHPFLIGEIKYHPVQAATKARPSLIVKGDGSNAFSFALIPSDGKPLSKEIANNLAALATVTEIVRLLNLASAGMARIVGAGQDRNINGGDIAVLVPTHRQGSLIQEALARRGVPAVRQGQDNVFTSNEALELERILSGIAEPQRESRIRSALATELSGLDATTLFGLQNDEVAWERRIFDFSGYREIWLARGFMPMFRRWLEENGVVERLLGYPDGERRLTNLLHLAELLQVESRNKPGPDGLLGWFSRSIRDTEAADEALLRLESDAERVKIVTIHTSKGLEYPIVFCPFLWDGNLWKKEESAALFHDQGRNFQPVLTLGGPDYEAHRHKASLEKLAEKLRLLYVALTRAKHRCHVVWGQVSGMESSALAWLLHGPSAMVDDPLEAMAGLCKALDQTVIEKTLQDFAEQALGTVSVVDLQIDDTGYSPIATDTPDLQVCNFSRPYLRPAWRMTSFSALTRGRHNEGQDFDSADHDPRDQPQDHTFFAFPRGADAGRCLHSVFEEWEFTSTDRIALEGLVRRKLKAHAIDANWTDIVADSVQNILATDLNGNGLKLVDVGSENRLAELEFTYPLNNLSVQGLKRLLGEKSLGLPKEFISAAECLAFEMANGFMKGFIDLIFEAGGRYYIIDYKSNWLGPMPQDYAASHLLHAMAREHYYLQYLIYTLALHRYLNLRLPDYTYDVHFGGVFYLFLRGMGHKDAPNCGIFWDRPSKELISALNGLLG</sequence>
<evidence type="ECO:0000256" key="8">
    <source>
        <dbReference type="ARBA" id="ARBA00022840"/>
    </source>
</evidence>
<dbReference type="NCBIfam" id="TIGR00609">
    <property type="entry name" value="recB"/>
    <property type="match status" value="1"/>
</dbReference>
<dbReference type="GO" id="GO:0003677">
    <property type="term" value="F:DNA binding"/>
    <property type="evidence" value="ECO:0007669"/>
    <property type="project" value="UniProtKB-UniRule"/>
</dbReference>
<comment type="subunit">
    <text evidence="15">Heterotrimer of RecB, RecC and RecD. All subunits contribute to DNA-binding. Interacts with RecA.</text>
</comment>
<dbReference type="Pfam" id="PF00580">
    <property type="entry name" value="UvrD-helicase"/>
    <property type="match status" value="1"/>
</dbReference>
<feature type="binding site" evidence="15">
    <location>
        <position position="1087"/>
    </location>
    <ligand>
        <name>Mg(2+)</name>
        <dbReference type="ChEBI" id="CHEBI:18420"/>
    </ligand>
</feature>
<keyword evidence="10 15" id="KW-0238">DNA-binding</keyword>
<dbReference type="PROSITE" id="PS51198">
    <property type="entry name" value="UVRD_HELICASE_ATP_BIND"/>
    <property type="match status" value="1"/>
</dbReference>